<name>A0A7V9YZP8_9BACL</name>
<dbReference type="AlphaFoldDB" id="A0A7V9YZP8"/>
<organism evidence="1 2">
    <name type="scientific">[Anoxybacillus] calidus</name>
    <dbReference type="NCBI Taxonomy" id="575178"/>
    <lineage>
        <taxon>Bacteria</taxon>
        <taxon>Bacillati</taxon>
        <taxon>Bacillota</taxon>
        <taxon>Bacilli</taxon>
        <taxon>Bacillales</taxon>
        <taxon>Anoxybacillaceae</taxon>
        <taxon>Paranoxybacillus</taxon>
    </lineage>
</organism>
<gene>
    <name evidence="1" type="ORF">HNQ85_001535</name>
</gene>
<reference evidence="1 2" key="1">
    <citation type="submission" date="2020-07" db="EMBL/GenBank/DDBJ databases">
        <title>Genomic Encyclopedia of Type Strains, Phase IV (KMG-IV): sequencing the most valuable type-strain genomes for metagenomic binning, comparative biology and taxonomic classification.</title>
        <authorList>
            <person name="Goeker M."/>
        </authorList>
    </citation>
    <scope>NUCLEOTIDE SEQUENCE [LARGE SCALE GENOMIC DNA]</scope>
    <source>
        <strain evidence="1 2">DSM 25220</strain>
    </source>
</reference>
<evidence type="ECO:0000313" key="1">
    <source>
        <dbReference type="EMBL" id="MBA2871265.1"/>
    </source>
</evidence>
<evidence type="ECO:0000313" key="2">
    <source>
        <dbReference type="Proteomes" id="UP000580891"/>
    </source>
</evidence>
<dbReference type="RefSeq" id="WP_343046494.1">
    <property type="nucleotide sequence ID" value="NZ_JACDUU010000003.1"/>
</dbReference>
<dbReference type="EMBL" id="JACDUU010000003">
    <property type="protein sequence ID" value="MBA2871265.1"/>
    <property type="molecule type" value="Genomic_DNA"/>
</dbReference>
<protein>
    <submittedName>
        <fullName evidence="1">Uncharacterized protein</fullName>
    </submittedName>
</protein>
<dbReference type="Proteomes" id="UP000580891">
    <property type="component" value="Unassembled WGS sequence"/>
</dbReference>
<comment type="caution">
    <text evidence="1">The sequence shown here is derived from an EMBL/GenBank/DDBJ whole genome shotgun (WGS) entry which is preliminary data.</text>
</comment>
<proteinExistence type="predicted"/>
<keyword evidence="2" id="KW-1185">Reference proteome</keyword>
<accession>A0A7V9YZP8</accession>
<sequence>MNIYLADLIISEEKTTRRFLKKYHIFIKEMKSPFSVKLKTIAPVSFGDSLCFLRNEEGFVEMPHGDVGFRVIECKENAQLYFVFKSVNQLYMFVIRMNLKKRSIEITSYEWNQPQQKYLRIHTNHLLAVEKQLIYDILQSLHIRSEDRRSLFFTLASKKKTDPKV</sequence>